<comment type="caution">
    <text evidence="2">The sequence shown here is derived from an EMBL/GenBank/DDBJ whole genome shotgun (WGS) entry which is preliminary data.</text>
</comment>
<name>A0ABQ5KL67_9EUKA</name>
<evidence type="ECO:0000313" key="3">
    <source>
        <dbReference type="Proteomes" id="UP001057375"/>
    </source>
</evidence>
<evidence type="ECO:0000256" key="1">
    <source>
        <dbReference type="SAM" id="MobiDB-lite"/>
    </source>
</evidence>
<sequence length="533" mass="62414">KRRREEEEKERQKKEEGRRREEEQERERMRIEEMKRKEQEREEEDEEVYLHQEQHIETEGKGSCDHDQQIDIESLSDYDSSPDVVSSQKKESRLKIEQQQLEPHIEKQREGEREEEGIIDVVGSNPPIISPTLSGQQKSTKTSHSKSSSLSLKPDHDSILKHRKHVISQKLSKFRASHFIRFPSNDELFSFVSPVFPSFSSSLLVCFLFKYTFTIAIKKYKRIQTLLKFFEQKERERREREREREIYYSFPENNPLKPTISSPCSSCSTSTFLESYFQPKQQRNEKNNSMISLKKTLFDFLGQCCEYSFSILDTDTLQTNLEKQIDQFLLPLADKKEESQGFSCHDMLAISLNRDILSLFLDFSQGDMDELEKAYRMNVLKIAQNIVYFACGNDAIPFLPQNNSSSSSSRSEIIESKYFHTKTRKSRYSEKQIYSCVFCVVKLLLDQSTFSFSSPLMFMMFSTFWGSISGGLMMLSRRIRPKLENGYSLIDFPMSTEEVIGITETIESICHGGFKYHDVHTEHVEDEGIWIVE</sequence>
<dbReference type="Proteomes" id="UP001057375">
    <property type="component" value="Unassembled WGS sequence"/>
</dbReference>
<protein>
    <submittedName>
        <fullName evidence="2">Uncharacterized protein</fullName>
    </submittedName>
</protein>
<feature type="non-terminal residue" evidence="2">
    <location>
        <position position="1"/>
    </location>
</feature>
<feature type="compositionally biased region" description="Basic and acidic residues" evidence="1">
    <location>
        <begin position="103"/>
        <end position="112"/>
    </location>
</feature>
<feature type="compositionally biased region" description="Low complexity" evidence="1">
    <location>
        <begin position="138"/>
        <end position="152"/>
    </location>
</feature>
<feature type="compositionally biased region" description="Basic and acidic residues" evidence="1">
    <location>
        <begin position="1"/>
        <end position="40"/>
    </location>
</feature>
<evidence type="ECO:0000313" key="2">
    <source>
        <dbReference type="EMBL" id="GKT33247.1"/>
    </source>
</evidence>
<organism evidence="2 3">
    <name type="scientific">Aduncisulcus paluster</name>
    <dbReference type="NCBI Taxonomy" id="2918883"/>
    <lineage>
        <taxon>Eukaryota</taxon>
        <taxon>Metamonada</taxon>
        <taxon>Carpediemonas-like organisms</taxon>
        <taxon>Aduncisulcus</taxon>
    </lineage>
</organism>
<keyword evidence="3" id="KW-1185">Reference proteome</keyword>
<feature type="compositionally biased region" description="Low complexity" evidence="1">
    <location>
        <begin position="75"/>
        <end position="87"/>
    </location>
</feature>
<gene>
    <name evidence="2" type="ORF">ADUPG1_007221</name>
</gene>
<dbReference type="EMBL" id="BQXS01010181">
    <property type="protein sequence ID" value="GKT33247.1"/>
    <property type="molecule type" value="Genomic_DNA"/>
</dbReference>
<proteinExistence type="predicted"/>
<accession>A0ABQ5KL67</accession>
<feature type="compositionally biased region" description="Basic and acidic residues" evidence="1">
    <location>
        <begin position="48"/>
        <end position="69"/>
    </location>
</feature>
<reference evidence="2" key="1">
    <citation type="submission" date="2022-03" db="EMBL/GenBank/DDBJ databases">
        <title>Draft genome sequence of Aduncisulcus paluster, a free-living microaerophilic Fornicata.</title>
        <authorList>
            <person name="Yuyama I."/>
            <person name="Kume K."/>
            <person name="Tamura T."/>
            <person name="Inagaki Y."/>
            <person name="Hashimoto T."/>
        </authorList>
    </citation>
    <scope>NUCLEOTIDE SEQUENCE</scope>
    <source>
        <strain evidence="2">NY0171</strain>
    </source>
</reference>
<feature type="region of interest" description="Disordered" evidence="1">
    <location>
        <begin position="1"/>
        <end position="154"/>
    </location>
</feature>